<dbReference type="EMBL" id="JAQQXR010000010">
    <property type="protein sequence ID" value="MDC8760154.1"/>
    <property type="molecule type" value="Genomic_DNA"/>
</dbReference>
<dbReference type="SUPFAM" id="SSF46689">
    <property type="entry name" value="Homeodomain-like"/>
    <property type="match status" value="1"/>
</dbReference>
<accession>A0ABT5K5I2</accession>
<protein>
    <submittedName>
        <fullName evidence="4">TetR/AcrR family transcriptional regulator</fullName>
    </submittedName>
</protein>
<dbReference type="InterPro" id="IPR001647">
    <property type="entry name" value="HTH_TetR"/>
</dbReference>
<feature type="domain" description="HTH tetR-type" evidence="3">
    <location>
        <begin position="13"/>
        <end position="73"/>
    </location>
</feature>
<proteinExistence type="predicted"/>
<evidence type="ECO:0000313" key="4">
    <source>
        <dbReference type="EMBL" id="MDC8760154.1"/>
    </source>
</evidence>
<comment type="caution">
    <text evidence="4">The sequence shown here is derived from an EMBL/GenBank/DDBJ whole genome shotgun (WGS) entry which is preliminary data.</text>
</comment>
<evidence type="ECO:0000256" key="2">
    <source>
        <dbReference type="PROSITE-ProRule" id="PRU00335"/>
    </source>
</evidence>
<name>A0ABT5K5I2_9BURK</name>
<evidence type="ECO:0000313" key="5">
    <source>
        <dbReference type="Proteomes" id="UP001221208"/>
    </source>
</evidence>
<dbReference type="RefSeq" id="WP_273673781.1">
    <property type="nucleotide sequence ID" value="NZ_JAQQXR010000010.1"/>
</dbReference>
<dbReference type="Pfam" id="PF00440">
    <property type="entry name" value="TetR_N"/>
    <property type="match status" value="1"/>
</dbReference>
<sequence length="197" mass="21849">MPHSAPASSSTTRQPRTAWLGAGLTLLANSGADALTIDQLCAAVGRSKGSFYHHFADVGSYAEALLDHWQELHTAGLIRAVDQQSTAQERRMMLAKLALALDARVERAMRQWAARNALVKHRLGNIDQRRIAYLAGLIAELRDDGDHTDALDLARIEYATFVGMFYVFPDGQEEDMMRMLRRFIGLMTPEAIARLPA</sequence>
<evidence type="ECO:0000259" key="3">
    <source>
        <dbReference type="PROSITE" id="PS50977"/>
    </source>
</evidence>
<reference evidence="4 5" key="1">
    <citation type="submission" date="2022-10" db="EMBL/GenBank/DDBJ databases">
        <title>Janthinobacterium sp. hw3 Genome sequencing.</title>
        <authorList>
            <person name="Park S."/>
        </authorList>
    </citation>
    <scope>NUCLEOTIDE SEQUENCE [LARGE SCALE GENOMIC DNA]</scope>
    <source>
        <strain evidence="5">hw3</strain>
    </source>
</reference>
<keyword evidence="5" id="KW-1185">Reference proteome</keyword>
<dbReference type="InterPro" id="IPR009057">
    <property type="entry name" value="Homeodomain-like_sf"/>
</dbReference>
<evidence type="ECO:0000256" key="1">
    <source>
        <dbReference type="ARBA" id="ARBA00023125"/>
    </source>
</evidence>
<organism evidence="4 5">
    <name type="scientific">Janthinobacterium fluminis</name>
    <dbReference type="NCBI Taxonomy" id="2987524"/>
    <lineage>
        <taxon>Bacteria</taxon>
        <taxon>Pseudomonadati</taxon>
        <taxon>Pseudomonadota</taxon>
        <taxon>Betaproteobacteria</taxon>
        <taxon>Burkholderiales</taxon>
        <taxon>Oxalobacteraceae</taxon>
        <taxon>Janthinobacterium</taxon>
    </lineage>
</organism>
<gene>
    <name evidence="4" type="ORF">OIK44_21415</name>
</gene>
<dbReference type="Proteomes" id="UP001221208">
    <property type="component" value="Unassembled WGS sequence"/>
</dbReference>
<dbReference type="PROSITE" id="PS50977">
    <property type="entry name" value="HTH_TETR_2"/>
    <property type="match status" value="1"/>
</dbReference>
<feature type="DNA-binding region" description="H-T-H motif" evidence="2">
    <location>
        <begin position="36"/>
        <end position="55"/>
    </location>
</feature>
<keyword evidence="1 2" id="KW-0238">DNA-binding</keyword>
<dbReference type="Gene3D" id="1.10.357.10">
    <property type="entry name" value="Tetracycline Repressor, domain 2"/>
    <property type="match status" value="1"/>
</dbReference>